<evidence type="ECO:0000256" key="1">
    <source>
        <dbReference type="ARBA" id="ARBA00004141"/>
    </source>
</evidence>
<feature type="transmembrane region" description="Helical" evidence="6">
    <location>
        <begin position="311"/>
        <end position="334"/>
    </location>
</feature>
<keyword evidence="3 6" id="KW-0812">Transmembrane</keyword>
<protein>
    <submittedName>
        <fullName evidence="7">Sodium-dependent dicarboxylate transporter SdcS</fullName>
    </submittedName>
</protein>
<feature type="transmembrane region" description="Helical" evidence="6">
    <location>
        <begin position="20"/>
        <end position="42"/>
    </location>
</feature>
<name>A0ABP9WQL4_9GAMM</name>
<evidence type="ECO:0000256" key="5">
    <source>
        <dbReference type="ARBA" id="ARBA00023136"/>
    </source>
</evidence>
<proteinExistence type="predicted"/>
<evidence type="ECO:0000256" key="6">
    <source>
        <dbReference type="SAM" id="Phobius"/>
    </source>
</evidence>
<evidence type="ECO:0000313" key="8">
    <source>
        <dbReference type="Proteomes" id="UP001408594"/>
    </source>
</evidence>
<dbReference type="InterPro" id="IPR001898">
    <property type="entry name" value="SLC13A/DASS"/>
</dbReference>
<dbReference type="CDD" id="cd01115">
    <property type="entry name" value="SLC13_permease"/>
    <property type="match status" value="1"/>
</dbReference>
<feature type="transmembrane region" description="Helical" evidence="6">
    <location>
        <begin position="418"/>
        <end position="437"/>
    </location>
</feature>
<reference evidence="7 8" key="1">
    <citation type="submission" date="2024-02" db="EMBL/GenBank/DDBJ databases">
        <title>Microbulbifer aestuariivivens NBRC 112533.</title>
        <authorList>
            <person name="Ichikawa N."/>
            <person name="Katano-Makiyama Y."/>
            <person name="Hidaka K."/>
        </authorList>
    </citation>
    <scope>NUCLEOTIDE SEQUENCE [LARGE SCALE GENOMIC DNA]</scope>
    <source>
        <strain evidence="7 8">NBRC 112533</strain>
    </source>
</reference>
<dbReference type="Proteomes" id="UP001408594">
    <property type="component" value="Unassembled WGS sequence"/>
</dbReference>
<feature type="transmembrane region" description="Helical" evidence="6">
    <location>
        <begin position="355"/>
        <end position="380"/>
    </location>
</feature>
<dbReference type="InterPro" id="IPR031312">
    <property type="entry name" value="Na/sul_symport_CS"/>
</dbReference>
<feature type="transmembrane region" description="Helical" evidence="6">
    <location>
        <begin position="141"/>
        <end position="157"/>
    </location>
</feature>
<dbReference type="NCBIfam" id="TIGR00785">
    <property type="entry name" value="dass"/>
    <property type="match status" value="1"/>
</dbReference>
<accession>A0ABP9WQL4</accession>
<feature type="transmembrane region" description="Helical" evidence="6">
    <location>
        <begin position="234"/>
        <end position="256"/>
    </location>
</feature>
<keyword evidence="2" id="KW-0813">Transport</keyword>
<evidence type="ECO:0000256" key="4">
    <source>
        <dbReference type="ARBA" id="ARBA00022989"/>
    </source>
</evidence>
<keyword evidence="8" id="KW-1185">Reference proteome</keyword>
<comment type="subcellular location">
    <subcellularLocation>
        <location evidence="1">Membrane</location>
        <topology evidence="1">Multi-pass membrane protein</topology>
    </subcellularLocation>
</comment>
<feature type="transmembrane region" description="Helical" evidence="6">
    <location>
        <begin position="102"/>
        <end position="120"/>
    </location>
</feature>
<evidence type="ECO:0000256" key="2">
    <source>
        <dbReference type="ARBA" id="ARBA00022448"/>
    </source>
</evidence>
<feature type="transmembrane region" description="Helical" evidence="6">
    <location>
        <begin position="475"/>
        <end position="495"/>
    </location>
</feature>
<feature type="transmembrane region" description="Helical" evidence="6">
    <location>
        <begin position="163"/>
        <end position="182"/>
    </location>
</feature>
<dbReference type="RefSeq" id="WP_345551236.1">
    <property type="nucleotide sequence ID" value="NZ_BAABRT010000016.1"/>
</dbReference>
<organism evidence="7 8">
    <name type="scientific">Microbulbifer aestuariivivens</name>
    <dbReference type="NCBI Taxonomy" id="1908308"/>
    <lineage>
        <taxon>Bacteria</taxon>
        <taxon>Pseudomonadati</taxon>
        <taxon>Pseudomonadota</taxon>
        <taxon>Gammaproteobacteria</taxon>
        <taxon>Cellvibrionales</taxon>
        <taxon>Microbulbiferaceae</taxon>
        <taxon>Microbulbifer</taxon>
    </lineage>
</organism>
<evidence type="ECO:0000313" key="7">
    <source>
        <dbReference type="EMBL" id="GAA5525499.1"/>
    </source>
</evidence>
<feature type="transmembrane region" description="Helical" evidence="6">
    <location>
        <begin position="194"/>
        <end position="214"/>
    </location>
</feature>
<dbReference type="PANTHER" id="PTHR10283:SF82">
    <property type="entry name" value="SOLUTE CARRIER FAMILY 13 MEMBER 2"/>
    <property type="match status" value="1"/>
</dbReference>
<feature type="transmembrane region" description="Helical" evidence="6">
    <location>
        <begin position="288"/>
        <end position="305"/>
    </location>
</feature>
<comment type="caution">
    <text evidence="7">The sequence shown here is derived from an EMBL/GenBank/DDBJ whole genome shotgun (WGS) entry which is preliminary data.</text>
</comment>
<dbReference type="Pfam" id="PF00939">
    <property type="entry name" value="Na_sulph_symp"/>
    <property type="match status" value="1"/>
</dbReference>
<keyword evidence="5 6" id="KW-0472">Membrane</keyword>
<sequence length="500" mass="53015">MSNSPSVAETLPSGGGNAQIARYQSIGLILGPALFALMMLLADYQTTMNPVAWKVAAIGLWMAAWWATEAVPVPVTALLPIATFDLVGISTMKEATAPYANPIIYLFMGAFVLALAVERWNLHKRIALMILSRTGTDGKRMIGGFMLVAALLSMWMTNTSTTMMLFPIAISVTAIIVENVAGLSERAKSHFQTAMLLALAYAATIGGLATLVGTPPNALLAAFLADNYGIEIGFARWMMIGVPVAMILLPVGWLLLTRWIYRVDIPESDEVKQHLQKLRQDLGPMSRPEARVAIIFALVVLAWMLRRPLATAFGIEGLSDTGIAMAAALLLFLVPSGDSKQAQLMTWQDVSRLPWGVLVLFGGGLSLAAQVSSSGLATWLGESLSMVSAIGVIALVVAATALVIFLTELTSNLATTATFLPAVAAIAIQADISPLLLCVPVTLAASCAFMLPVATPPNAIVYASGMLTIPQMVRAGVALNLFSMLLLALVAILWAPRVLG</sequence>
<feature type="transmembrane region" description="Helical" evidence="6">
    <location>
        <begin position="443"/>
        <end position="463"/>
    </location>
</feature>
<keyword evidence="4 6" id="KW-1133">Transmembrane helix</keyword>
<feature type="transmembrane region" description="Helical" evidence="6">
    <location>
        <begin position="386"/>
        <end position="406"/>
    </location>
</feature>
<gene>
    <name evidence="7" type="primary">sdcS_2</name>
    <name evidence="7" type="ORF">Maes01_02069</name>
</gene>
<dbReference type="PANTHER" id="PTHR10283">
    <property type="entry name" value="SOLUTE CARRIER FAMILY 13 MEMBER"/>
    <property type="match status" value="1"/>
</dbReference>
<dbReference type="EMBL" id="BAABRT010000016">
    <property type="protein sequence ID" value="GAA5525499.1"/>
    <property type="molecule type" value="Genomic_DNA"/>
</dbReference>
<evidence type="ECO:0000256" key="3">
    <source>
        <dbReference type="ARBA" id="ARBA00022692"/>
    </source>
</evidence>
<dbReference type="PROSITE" id="PS01271">
    <property type="entry name" value="NA_SULFATE"/>
    <property type="match status" value="1"/>
</dbReference>